<dbReference type="GO" id="GO:0008879">
    <property type="term" value="F:glucose-1-phosphate thymidylyltransferase activity"/>
    <property type="evidence" value="ECO:0007669"/>
    <property type="project" value="UniProtKB-EC"/>
</dbReference>
<evidence type="ECO:0000256" key="10">
    <source>
        <dbReference type="ARBA" id="ARBA00049336"/>
    </source>
</evidence>
<dbReference type="Pfam" id="PF00483">
    <property type="entry name" value="NTP_transferase"/>
    <property type="match status" value="1"/>
</dbReference>
<evidence type="ECO:0000256" key="8">
    <source>
        <dbReference type="ARBA" id="ARBA00022723"/>
    </source>
</evidence>
<evidence type="ECO:0000256" key="2">
    <source>
        <dbReference type="ARBA" id="ARBA00004781"/>
    </source>
</evidence>
<dbReference type="PANTHER" id="PTHR43532">
    <property type="entry name" value="GLUCOSE-1-PHOSPHATE THYMIDYLYLTRANSFERASE"/>
    <property type="match status" value="1"/>
</dbReference>
<dbReference type="EMBL" id="CP006936">
    <property type="protein sequence ID" value="AHC24215.1"/>
    <property type="molecule type" value="Genomic_DNA"/>
</dbReference>
<dbReference type="AlphaFoldDB" id="V5X6W2"/>
<evidence type="ECO:0000313" key="14">
    <source>
        <dbReference type="EMBL" id="AHC24215.1"/>
    </source>
</evidence>
<dbReference type="PANTHER" id="PTHR43532:SF1">
    <property type="entry name" value="GLUCOSE-1-PHOSPHATE THYMIDYLYLTRANSFERASE 1"/>
    <property type="match status" value="1"/>
</dbReference>
<comment type="catalytic activity">
    <reaction evidence="10 12">
        <text>dTTP + alpha-D-glucose 1-phosphate + H(+) = dTDP-alpha-D-glucose + diphosphate</text>
        <dbReference type="Rhea" id="RHEA:15225"/>
        <dbReference type="ChEBI" id="CHEBI:15378"/>
        <dbReference type="ChEBI" id="CHEBI:33019"/>
        <dbReference type="ChEBI" id="CHEBI:37568"/>
        <dbReference type="ChEBI" id="CHEBI:57477"/>
        <dbReference type="ChEBI" id="CHEBI:58601"/>
        <dbReference type="EC" id="2.7.7.24"/>
    </reaction>
</comment>
<accession>V5X6W2</accession>
<evidence type="ECO:0000256" key="4">
    <source>
        <dbReference type="ARBA" id="ARBA00012461"/>
    </source>
</evidence>
<dbReference type="KEGG" id="mne:D174_06295"/>
<dbReference type="GO" id="GO:0019318">
    <property type="term" value="P:hexose metabolic process"/>
    <property type="evidence" value="ECO:0007669"/>
    <property type="project" value="UniProtKB-ARBA"/>
</dbReference>
<evidence type="ECO:0000256" key="7">
    <source>
        <dbReference type="ARBA" id="ARBA00022695"/>
    </source>
</evidence>
<evidence type="ECO:0000256" key="12">
    <source>
        <dbReference type="RuleBase" id="RU003706"/>
    </source>
</evidence>
<dbReference type="InterPro" id="IPR029044">
    <property type="entry name" value="Nucleotide-diphossugar_trans"/>
</dbReference>
<evidence type="ECO:0000256" key="9">
    <source>
        <dbReference type="ARBA" id="ARBA00022842"/>
    </source>
</evidence>
<dbReference type="CDD" id="cd02538">
    <property type="entry name" value="G1P_TT_short"/>
    <property type="match status" value="1"/>
</dbReference>
<comment type="function">
    <text evidence="12">Catalyzes the formation of dTDP-glucose, from dTTP and glucose 1-phosphate, as well as its pyrophosphorolysis.</text>
</comment>
<protein>
    <recommendedName>
        <fullName evidence="5 12">Glucose-1-phosphate thymidylyltransferase</fullName>
        <ecNumber evidence="4 12">2.7.7.24</ecNumber>
    </recommendedName>
</protein>
<sequence>MRGIILAGGSGTRLHPITVGVSKQLVPVYDKPMVYYPLTTLMLAGIRDILVITTPHDADQFHRLLGDGSQFGVSISYAQQPSPDGLAQAFTIGADFIGSEKVALVLGDNLLYGPGLGAQLSRFSDIDGAAIFAYWVSDPGAFGVIEFDGNGLAVSLEEKPAHPKSNYAVTGLYFYDNEVVDIAGGLTPSDRGEYEITDVNLAYLKAGRLCAEVLPRGTAWLDTGTFDAMTDAADFVRTMERRTGLKIGSPEEVGWRQGYLSDDDLRVRAEKLVKSGYGQYLLELLSRGR</sequence>
<evidence type="ECO:0000256" key="6">
    <source>
        <dbReference type="ARBA" id="ARBA00022679"/>
    </source>
</evidence>
<evidence type="ECO:0000256" key="5">
    <source>
        <dbReference type="ARBA" id="ARBA00017654"/>
    </source>
</evidence>
<organism evidence="14 15">
    <name type="scientific">Mycolicibacterium neoaurum VKM Ac-1815D</name>
    <dbReference type="NCBI Taxonomy" id="700508"/>
    <lineage>
        <taxon>Bacteria</taxon>
        <taxon>Bacillati</taxon>
        <taxon>Actinomycetota</taxon>
        <taxon>Actinomycetes</taxon>
        <taxon>Mycobacteriales</taxon>
        <taxon>Mycobacteriaceae</taxon>
        <taxon>Mycolicibacterium</taxon>
    </lineage>
</organism>
<feature type="domain" description="Nucleotidyl transferase" evidence="13">
    <location>
        <begin position="3"/>
        <end position="237"/>
    </location>
</feature>
<dbReference type="Proteomes" id="UP000018763">
    <property type="component" value="Chromosome"/>
</dbReference>
<keyword evidence="9 12" id="KW-0460">Magnesium</keyword>
<proteinExistence type="inferred from homology"/>
<reference evidence="14 15" key="1">
    <citation type="journal article" date="2014" name="Genome Announc.">
        <title>Complete Genome Sequence of Sterol-Transforming Mycobacterium neoaurum Strain VKM Ac-1815D.</title>
        <authorList>
            <person name="Shtratnikova V.Y."/>
            <person name="Bragin E.Y."/>
            <person name="Dovbnya D.V."/>
            <person name="Pekov Y.A."/>
            <person name="Schelkunov M.I."/>
            <person name="Strizhov N."/>
            <person name="Ivashina T.V."/>
            <person name="Ashapkin V.V."/>
            <person name="Donova M.V."/>
        </authorList>
    </citation>
    <scope>NUCLEOTIDE SEQUENCE [LARGE SCALE GENOMIC DNA]</scope>
    <source>
        <strain evidence="14 15">VKM Ac-1815D</strain>
    </source>
</reference>
<dbReference type="GO" id="GO:0000271">
    <property type="term" value="P:polysaccharide biosynthetic process"/>
    <property type="evidence" value="ECO:0007669"/>
    <property type="project" value="UniProtKB-ARBA"/>
</dbReference>
<keyword evidence="8 12" id="KW-0479">Metal-binding</keyword>
<dbReference type="InterPro" id="IPR005835">
    <property type="entry name" value="NTP_transferase_dom"/>
</dbReference>
<dbReference type="GO" id="GO:0046872">
    <property type="term" value="F:metal ion binding"/>
    <property type="evidence" value="ECO:0007669"/>
    <property type="project" value="UniProtKB-KW"/>
</dbReference>
<dbReference type="GeneID" id="43449110"/>
<evidence type="ECO:0000259" key="13">
    <source>
        <dbReference type="Pfam" id="PF00483"/>
    </source>
</evidence>
<keyword evidence="15" id="KW-1185">Reference proteome</keyword>
<evidence type="ECO:0000313" key="15">
    <source>
        <dbReference type="Proteomes" id="UP000018763"/>
    </source>
</evidence>
<dbReference type="Gene3D" id="3.90.550.10">
    <property type="entry name" value="Spore Coat Polysaccharide Biosynthesis Protein SpsA, Chain A"/>
    <property type="match status" value="1"/>
</dbReference>
<comment type="similarity">
    <text evidence="3 12">Belongs to the glucose-1-phosphate thymidylyltransferase family.</text>
</comment>
<evidence type="ECO:0000256" key="11">
    <source>
        <dbReference type="ARBA" id="ARBA00055050"/>
    </source>
</evidence>
<dbReference type="eggNOG" id="COG1209">
    <property type="taxonomic scope" value="Bacteria"/>
</dbReference>
<comment type="cofactor">
    <cofactor evidence="1">
        <name>Mg(2+)</name>
        <dbReference type="ChEBI" id="CHEBI:18420"/>
    </cofactor>
</comment>
<name>V5X6W2_MYCNE</name>
<keyword evidence="6 12" id="KW-0808">Transferase</keyword>
<evidence type="ECO:0000256" key="3">
    <source>
        <dbReference type="ARBA" id="ARBA00010480"/>
    </source>
</evidence>
<dbReference type="SUPFAM" id="SSF53448">
    <property type="entry name" value="Nucleotide-diphospho-sugar transferases"/>
    <property type="match status" value="1"/>
</dbReference>
<gene>
    <name evidence="14" type="ORF">D174_06295</name>
</gene>
<dbReference type="EC" id="2.7.7.24" evidence="4 12"/>
<dbReference type="NCBIfam" id="TIGR01207">
    <property type="entry name" value="rmlA"/>
    <property type="match status" value="1"/>
</dbReference>
<keyword evidence="7 12" id="KW-0548">Nucleotidyltransferase</keyword>
<evidence type="ECO:0000256" key="1">
    <source>
        <dbReference type="ARBA" id="ARBA00001946"/>
    </source>
</evidence>
<comment type="function">
    <text evidence="11">Catalyzes the conversion of glucose-1-phosphate and dTTP to dTDP-glucose and pyrophosphate. Involved in the biosynthesis of the dTDP-L-rhamnose which is a component of the critical linker, D-N-acetylglucosamine-L-rhamnose disaccharide, which connects the galactan region of arabinogalactan to peptidoglycan via a phosphodiester linkage.</text>
</comment>
<dbReference type="InterPro" id="IPR005907">
    <property type="entry name" value="G1P_thy_trans_s"/>
</dbReference>
<comment type="pathway">
    <text evidence="2">Carbohydrate biosynthesis; dTDP-L-rhamnose biosynthesis.</text>
</comment>
<dbReference type="HOGENOM" id="CLU_029499_9_0_11"/>
<dbReference type="RefSeq" id="WP_019513973.1">
    <property type="nucleotide sequence ID" value="NC_023036.2"/>
</dbReference>
<dbReference type="FunFam" id="3.90.550.10:FF:000023">
    <property type="entry name" value="Glucose-1-phosphate thymidylyltransferase"/>
    <property type="match status" value="1"/>
</dbReference>